<evidence type="ECO:0000313" key="1">
    <source>
        <dbReference type="EMBL" id="KAK2029755.1"/>
    </source>
</evidence>
<protein>
    <submittedName>
        <fullName evidence="1">Uncharacterized protein</fullName>
    </submittedName>
</protein>
<evidence type="ECO:0000313" key="2">
    <source>
        <dbReference type="Proteomes" id="UP001232148"/>
    </source>
</evidence>
<reference evidence="1" key="1">
    <citation type="submission" date="2021-06" db="EMBL/GenBank/DDBJ databases">
        <title>Comparative genomics, transcriptomics and evolutionary studies reveal genomic signatures of adaptation to plant cell wall in hemibiotrophic fungi.</title>
        <authorList>
            <consortium name="DOE Joint Genome Institute"/>
            <person name="Baroncelli R."/>
            <person name="Diaz J.F."/>
            <person name="Benocci T."/>
            <person name="Peng M."/>
            <person name="Battaglia E."/>
            <person name="Haridas S."/>
            <person name="Andreopoulos W."/>
            <person name="Labutti K."/>
            <person name="Pangilinan J."/>
            <person name="Floch G.L."/>
            <person name="Makela M.R."/>
            <person name="Henrissat B."/>
            <person name="Grigoriev I.V."/>
            <person name="Crouch J.A."/>
            <person name="De Vries R.P."/>
            <person name="Sukno S.A."/>
            <person name="Thon M.R."/>
        </authorList>
    </citation>
    <scope>NUCLEOTIDE SEQUENCE</scope>
    <source>
        <strain evidence="1">MAFF235873</strain>
    </source>
</reference>
<dbReference type="Proteomes" id="UP001232148">
    <property type="component" value="Unassembled WGS sequence"/>
</dbReference>
<keyword evidence="2" id="KW-1185">Reference proteome</keyword>
<name>A0AAD9HIW4_9PEZI</name>
<comment type="caution">
    <text evidence="1">The sequence shown here is derived from an EMBL/GenBank/DDBJ whole genome shotgun (WGS) entry which is preliminary data.</text>
</comment>
<dbReference type="AlphaFoldDB" id="A0AAD9HIW4"/>
<proteinExistence type="predicted"/>
<sequence length="189" mass="21223">MDFIFVDDPSLDNISITDLQRRFHTWAEFEGMLPFMPSQSNPQEMVYVPCGARYESFIMVDELALSSPCVKFVRGFPEPERTRSGASTPRSGTLLLEPSYTMSWATRMPLIPAAITGLCLAAWSPGSISHGRRDIEVIHDFQRTVMSPMKPQAQQTFLTSVLRAARSLWKSISCSARGKTTLKVIRLDC</sequence>
<organism evidence="1 2">
    <name type="scientific">Colletotrichum zoysiae</name>
    <dbReference type="NCBI Taxonomy" id="1216348"/>
    <lineage>
        <taxon>Eukaryota</taxon>
        <taxon>Fungi</taxon>
        <taxon>Dikarya</taxon>
        <taxon>Ascomycota</taxon>
        <taxon>Pezizomycotina</taxon>
        <taxon>Sordariomycetes</taxon>
        <taxon>Hypocreomycetidae</taxon>
        <taxon>Glomerellales</taxon>
        <taxon>Glomerellaceae</taxon>
        <taxon>Colletotrichum</taxon>
        <taxon>Colletotrichum graminicola species complex</taxon>
    </lineage>
</organism>
<accession>A0AAD9HIW4</accession>
<dbReference type="EMBL" id="MU842860">
    <property type="protein sequence ID" value="KAK2029755.1"/>
    <property type="molecule type" value="Genomic_DNA"/>
</dbReference>
<gene>
    <name evidence="1" type="ORF">LX32DRAFT_638865</name>
</gene>